<keyword evidence="3" id="KW-1185">Reference proteome</keyword>
<sequence>MKKFNFKIFLGVYTYTNIHLLVIYTLCALAKYAFDDISFTVPTLIMIVVIGFIMGFTNKDIK</sequence>
<keyword evidence="1" id="KW-0472">Membrane</keyword>
<keyword evidence="1" id="KW-1133">Transmembrane helix</keyword>
<dbReference type="Proteomes" id="UP001163632">
    <property type="component" value="Chromosome"/>
</dbReference>
<keyword evidence="1" id="KW-0812">Transmembrane</keyword>
<evidence type="ECO:0000313" key="2">
    <source>
        <dbReference type="EMBL" id="UZA02967.1"/>
    </source>
</evidence>
<accession>A0ABY6M8B1</accession>
<dbReference type="RefSeq" id="WP_264697129.1">
    <property type="nucleotide sequence ID" value="NZ_CP087830.1"/>
</dbReference>
<reference evidence="2" key="1">
    <citation type="journal article" date="2022" name="BMC Microbiol.">
        <title>Whole genome sequencing of Moraxella bovis strains from North America reveals two genotypes with different genetic determinants.</title>
        <authorList>
            <person name="Wynn E.L."/>
            <person name="Hille M.M."/>
            <person name="Loy J.D."/>
            <person name="Schuller G."/>
            <person name="Kuhn K.L."/>
            <person name="Dickey A.M."/>
            <person name="Bono J.L."/>
            <person name="Clawson M.L."/>
        </authorList>
    </citation>
    <scope>NUCLEOTIDE SEQUENCE</scope>
    <source>
        <strain evidence="2">SAM102599</strain>
    </source>
</reference>
<evidence type="ECO:0000256" key="1">
    <source>
        <dbReference type="SAM" id="Phobius"/>
    </source>
</evidence>
<protein>
    <submittedName>
        <fullName evidence="2">Uncharacterized protein</fullName>
    </submittedName>
</protein>
<dbReference type="EMBL" id="CP087830">
    <property type="protein sequence ID" value="UZA02967.1"/>
    <property type="molecule type" value="Genomic_DNA"/>
</dbReference>
<proteinExistence type="predicted"/>
<gene>
    <name evidence="2" type="ORF">LP092_13685</name>
</gene>
<evidence type="ECO:0000313" key="3">
    <source>
        <dbReference type="Proteomes" id="UP001163632"/>
    </source>
</evidence>
<organism evidence="2 3">
    <name type="scientific">Moraxella bovis</name>
    <dbReference type="NCBI Taxonomy" id="476"/>
    <lineage>
        <taxon>Bacteria</taxon>
        <taxon>Pseudomonadati</taxon>
        <taxon>Pseudomonadota</taxon>
        <taxon>Gammaproteobacteria</taxon>
        <taxon>Moraxellales</taxon>
        <taxon>Moraxellaceae</taxon>
        <taxon>Moraxella</taxon>
    </lineage>
</organism>
<name>A0ABY6M8B1_MORBO</name>
<feature type="transmembrane region" description="Helical" evidence="1">
    <location>
        <begin position="12"/>
        <end position="33"/>
    </location>
</feature>
<feature type="transmembrane region" description="Helical" evidence="1">
    <location>
        <begin position="39"/>
        <end position="57"/>
    </location>
</feature>